<dbReference type="AlphaFoldDB" id="A0A1L8D4R0"/>
<dbReference type="InterPro" id="IPR035924">
    <property type="entry name" value="FlaG-like_sf"/>
</dbReference>
<name>A0A1L8D4R0_9THEO</name>
<evidence type="ECO:0008006" key="3">
    <source>
        <dbReference type="Google" id="ProtNLM"/>
    </source>
</evidence>
<comment type="caution">
    <text evidence="1">The sequence shown here is derived from an EMBL/GenBank/DDBJ whole genome shotgun (WGS) entry which is preliminary data.</text>
</comment>
<sequence length="114" mass="13325">MVIIPNIDPLLLQKYREQVKPKVPEIKKTADQVRYEPEYDGEKEFIPKLAADVFNQVINFLNPALEFVYDEQEEVGYVIDKLKNRVLKRVSMEQLKTAFTDLTKTIGLLLDERV</sequence>
<organism evidence="1 2">
    <name type="scientific">Carboxydothermus islandicus</name>
    <dbReference type="NCBI Taxonomy" id="661089"/>
    <lineage>
        <taxon>Bacteria</taxon>
        <taxon>Bacillati</taxon>
        <taxon>Bacillota</taxon>
        <taxon>Clostridia</taxon>
        <taxon>Thermoanaerobacterales</taxon>
        <taxon>Thermoanaerobacteraceae</taxon>
        <taxon>Carboxydothermus</taxon>
    </lineage>
</organism>
<evidence type="ECO:0000313" key="2">
    <source>
        <dbReference type="Proteomes" id="UP000187338"/>
    </source>
</evidence>
<accession>A0A1L8D4R0</accession>
<gene>
    <name evidence="1" type="ORF">ciss_20860</name>
</gene>
<protein>
    <recommendedName>
        <fullName evidence="3">Flagellar protein FlaG</fullName>
    </recommendedName>
</protein>
<dbReference type="EMBL" id="BDJL01000132">
    <property type="protein sequence ID" value="GAV26153.1"/>
    <property type="molecule type" value="Genomic_DNA"/>
</dbReference>
<dbReference type="Proteomes" id="UP000187338">
    <property type="component" value="Unassembled WGS sequence"/>
</dbReference>
<reference evidence="2" key="1">
    <citation type="submission" date="2016-12" db="EMBL/GenBank/DDBJ databases">
        <title>Draft Genome Sequences od Carboxydothermus pertinax and islandicus, Hydrogenogenic Carboxydotrophic Bacteria.</title>
        <authorList>
            <person name="Fukuyama Y."/>
            <person name="Ohmae K."/>
            <person name="Yoneda Y."/>
            <person name="Yoshida T."/>
            <person name="Sako Y."/>
        </authorList>
    </citation>
    <scope>NUCLEOTIDE SEQUENCE [LARGE SCALE GENOMIC DNA]</scope>
    <source>
        <strain evidence="2">SET</strain>
    </source>
</reference>
<proteinExistence type="predicted"/>
<dbReference type="SUPFAM" id="SSF160214">
    <property type="entry name" value="FlaG-like"/>
    <property type="match status" value="1"/>
</dbReference>
<evidence type="ECO:0000313" key="1">
    <source>
        <dbReference type="EMBL" id="GAV26153.1"/>
    </source>
</evidence>
<dbReference type="STRING" id="661089.ciss_20860"/>
<keyword evidence="2" id="KW-1185">Reference proteome</keyword>